<feature type="non-terminal residue" evidence="6">
    <location>
        <position position="1"/>
    </location>
</feature>
<protein>
    <submittedName>
        <fullName evidence="6">MFS transporter</fullName>
    </submittedName>
</protein>
<sequence length="71" mass="7290">EDVLEGAIAGELLPENLKGTGYGALATVNGIGDFISSIVVGFLWVAVSPVAGFLYAGILSLIGALVIWKLE</sequence>
<evidence type="ECO:0000256" key="1">
    <source>
        <dbReference type="ARBA" id="ARBA00022692"/>
    </source>
</evidence>
<dbReference type="Gene3D" id="1.20.1250.20">
    <property type="entry name" value="MFS general substrate transporter like domains"/>
    <property type="match status" value="1"/>
</dbReference>
<keyword evidence="3 4" id="KW-0472">Membrane</keyword>
<comment type="caution">
    <text evidence="6">The sequence shown here is derived from an EMBL/GenBank/DDBJ whole genome shotgun (WGS) entry which is preliminary data.</text>
</comment>
<keyword evidence="1 4" id="KW-0812">Transmembrane</keyword>
<accession>A0A2G9YJX8</accession>
<dbReference type="SUPFAM" id="SSF103473">
    <property type="entry name" value="MFS general substrate transporter"/>
    <property type="match status" value="1"/>
</dbReference>
<dbReference type="InterPro" id="IPR036259">
    <property type="entry name" value="MFS_trans_sf"/>
</dbReference>
<proteinExistence type="predicted"/>
<gene>
    <name evidence="6" type="ORF">COX41_02305</name>
</gene>
<dbReference type="AlphaFoldDB" id="A0A2G9YJX8"/>
<dbReference type="EMBL" id="PCRK01000050">
    <property type="protein sequence ID" value="PIP19535.1"/>
    <property type="molecule type" value="Genomic_DNA"/>
</dbReference>
<dbReference type="Proteomes" id="UP000231292">
    <property type="component" value="Unassembled WGS sequence"/>
</dbReference>
<name>A0A2G9YJX8_9BACT</name>
<keyword evidence="2 4" id="KW-1133">Transmembrane helix</keyword>
<evidence type="ECO:0000256" key="2">
    <source>
        <dbReference type="ARBA" id="ARBA00022989"/>
    </source>
</evidence>
<feature type="domain" description="Major facilitator superfamily (MFS) profile" evidence="5">
    <location>
        <begin position="1"/>
        <end position="71"/>
    </location>
</feature>
<dbReference type="InterPro" id="IPR020846">
    <property type="entry name" value="MFS_dom"/>
</dbReference>
<dbReference type="GO" id="GO:0022857">
    <property type="term" value="F:transmembrane transporter activity"/>
    <property type="evidence" value="ECO:0007669"/>
    <property type="project" value="InterPro"/>
</dbReference>
<dbReference type="PROSITE" id="PS50850">
    <property type="entry name" value="MFS"/>
    <property type="match status" value="1"/>
</dbReference>
<evidence type="ECO:0000313" key="7">
    <source>
        <dbReference type="Proteomes" id="UP000231292"/>
    </source>
</evidence>
<evidence type="ECO:0000256" key="3">
    <source>
        <dbReference type="ARBA" id="ARBA00023136"/>
    </source>
</evidence>
<evidence type="ECO:0000256" key="4">
    <source>
        <dbReference type="SAM" id="Phobius"/>
    </source>
</evidence>
<feature type="transmembrane region" description="Helical" evidence="4">
    <location>
        <begin position="42"/>
        <end position="68"/>
    </location>
</feature>
<organism evidence="6 7">
    <name type="scientific">Candidatus Sherwoodlollariibacterium unditelluris</name>
    <dbReference type="NCBI Taxonomy" id="1974757"/>
    <lineage>
        <taxon>Bacteria</taxon>
        <taxon>Pseudomonadati</taxon>
        <taxon>Candidatus Omnitrophota</taxon>
        <taxon>Candidatus Sherwoodlollariibacterium</taxon>
    </lineage>
</organism>
<reference evidence="6 7" key="1">
    <citation type="submission" date="2017-09" db="EMBL/GenBank/DDBJ databases">
        <title>Depth-based differentiation of microbial function through sediment-hosted aquifers and enrichment of novel symbionts in the deep terrestrial subsurface.</title>
        <authorList>
            <person name="Probst A.J."/>
            <person name="Ladd B."/>
            <person name="Jarett J.K."/>
            <person name="Geller-Mcgrath D.E."/>
            <person name="Sieber C.M."/>
            <person name="Emerson J.B."/>
            <person name="Anantharaman K."/>
            <person name="Thomas B.C."/>
            <person name="Malmstrom R."/>
            <person name="Stieglmeier M."/>
            <person name="Klingl A."/>
            <person name="Woyke T."/>
            <person name="Ryan C.M."/>
            <person name="Banfield J.F."/>
        </authorList>
    </citation>
    <scope>NUCLEOTIDE SEQUENCE [LARGE SCALE GENOMIC DNA]</scope>
    <source>
        <strain evidence="6">CG23_combo_of_CG06-09_8_20_14_all_41_10</strain>
    </source>
</reference>
<evidence type="ECO:0000313" key="6">
    <source>
        <dbReference type="EMBL" id="PIP19535.1"/>
    </source>
</evidence>
<evidence type="ECO:0000259" key="5">
    <source>
        <dbReference type="PROSITE" id="PS50850"/>
    </source>
</evidence>